<dbReference type="PANTHER" id="PTHR34387">
    <property type="entry name" value="SLR1258 PROTEIN"/>
    <property type="match status" value="1"/>
</dbReference>
<accession>A0ABU5CC62</accession>
<keyword evidence="2" id="KW-1185">Reference proteome</keyword>
<dbReference type="InterPro" id="IPR007497">
    <property type="entry name" value="SIMPL/DUF541"/>
</dbReference>
<dbReference type="Proteomes" id="UP001281447">
    <property type="component" value="Unassembled WGS sequence"/>
</dbReference>
<dbReference type="RefSeq" id="WP_390357118.1">
    <property type="nucleotide sequence ID" value="NZ_JBHUIZ010000014.1"/>
</dbReference>
<dbReference type="PANTHER" id="PTHR34387:SF1">
    <property type="entry name" value="PERIPLASMIC IMMUNOGENIC PROTEIN"/>
    <property type="match status" value="1"/>
</dbReference>
<evidence type="ECO:0000313" key="2">
    <source>
        <dbReference type="Proteomes" id="UP001281447"/>
    </source>
</evidence>
<dbReference type="Gene3D" id="3.30.70.2970">
    <property type="entry name" value="Protein of unknown function (DUF541), domain 2"/>
    <property type="match status" value="1"/>
</dbReference>
<dbReference type="EMBL" id="JAWDIP010000004">
    <property type="protein sequence ID" value="MDY0396936.1"/>
    <property type="molecule type" value="Genomic_DNA"/>
</dbReference>
<evidence type="ECO:0000313" key="1">
    <source>
        <dbReference type="EMBL" id="MDY0396936.1"/>
    </source>
</evidence>
<proteinExistence type="predicted"/>
<sequence length="215" mass="23937">MQEAYLNFQKDRAKSIQVNGKAKIAVEPDTVIVSLEVYTEELSLGQAQQENAQNMEKVIHALLKHGVGQPDIQTTVFTVYPIYDYVEEKQVFRGFAVSNELTISSNDIEAAGEIVDTAINNGANRISEIRFSIDNQAYFYKQALIMALEDAVSKSLAIAEKMQLRLAPYPVKIDEITNEPPQMHGQAFALANKNTTPIEPGKIVIAAEVNVQFQY</sequence>
<dbReference type="InterPro" id="IPR052022">
    <property type="entry name" value="26kDa_periplasmic_antigen"/>
</dbReference>
<dbReference type="Pfam" id="PF04402">
    <property type="entry name" value="SIMPL"/>
    <property type="match status" value="1"/>
</dbReference>
<dbReference type="Gene3D" id="3.30.110.170">
    <property type="entry name" value="Protein of unknown function (DUF541), domain 1"/>
    <property type="match status" value="1"/>
</dbReference>
<comment type="caution">
    <text evidence="1">The sequence shown here is derived from an EMBL/GenBank/DDBJ whole genome shotgun (WGS) entry which is preliminary data.</text>
</comment>
<protein>
    <submittedName>
        <fullName evidence="1">SIMPL domain-containing protein</fullName>
    </submittedName>
</protein>
<gene>
    <name evidence="1" type="ORF">RWE15_24900</name>
</gene>
<reference evidence="1 2" key="1">
    <citation type="submission" date="2023-10" db="EMBL/GenBank/DDBJ databases">
        <title>Virgibacillus halophilus 5B73C genome.</title>
        <authorList>
            <person name="Miliotis G."/>
            <person name="Sengupta P."/>
            <person name="Hameed A."/>
            <person name="Chuvochina M."/>
            <person name="Mcdonagh F."/>
            <person name="Simpson A.C."/>
            <person name="Singh N.K."/>
            <person name="Rekha P.D."/>
            <person name="Raman K."/>
            <person name="Hugenholtz P."/>
            <person name="Venkateswaran K."/>
        </authorList>
    </citation>
    <scope>NUCLEOTIDE SEQUENCE [LARGE SCALE GENOMIC DNA]</scope>
    <source>
        <strain evidence="1 2">5B73C</strain>
    </source>
</reference>
<name>A0ABU5CC62_9BACI</name>
<organism evidence="1 2">
    <name type="scientific">Tigheibacillus halophilus</name>
    <dbReference type="NCBI Taxonomy" id="361280"/>
    <lineage>
        <taxon>Bacteria</taxon>
        <taxon>Bacillati</taxon>
        <taxon>Bacillota</taxon>
        <taxon>Bacilli</taxon>
        <taxon>Bacillales</taxon>
        <taxon>Bacillaceae</taxon>
        <taxon>Tigheibacillus</taxon>
    </lineage>
</organism>